<dbReference type="EMBL" id="WTPX01000195">
    <property type="protein sequence ID" value="NNJ27744.1"/>
    <property type="molecule type" value="Genomic_DNA"/>
</dbReference>
<feature type="region of interest" description="Disordered" evidence="10">
    <location>
        <begin position="1"/>
        <end position="101"/>
    </location>
</feature>
<proteinExistence type="predicted"/>
<evidence type="ECO:0000256" key="1">
    <source>
        <dbReference type="ARBA" id="ARBA00004141"/>
    </source>
</evidence>
<dbReference type="Pfam" id="PF06271">
    <property type="entry name" value="RDD"/>
    <property type="match status" value="1"/>
</dbReference>
<dbReference type="InterPro" id="IPR010432">
    <property type="entry name" value="RDD"/>
</dbReference>
<dbReference type="InterPro" id="IPR011009">
    <property type="entry name" value="Kinase-like_dom_sf"/>
</dbReference>
<feature type="region of interest" description="Disordered" evidence="10">
    <location>
        <begin position="176"/>
        <end position="210"/>
    </location>
</feature>
<protein>
    <submittedName>
        <fullName evidence="13">Serine/threonine-protein kinase PknD</fullName>
        <ecNumber evidence="13">2.7.11.1</ecNumber>
    </submittedName>
</protein>
<feature type="transmembrane region" description="Helical" evidence="11">
    <location>
        <begin position="540"/>
        <end position="560"/>
    </location>
</feature>
<name>A0ABX1VHZ7_9PLAN</name>
<dbReference type="PROSITE" id="PS00108">
    <property type="entry name" value="PROTEIN_KINASE_ST"/>
    <property type="match status" value="1"/>
</dbReference>
<reference evidence="13 14" key="1">
    <citation type="journal article" date="2020" name="Syst. Appl. Microbiol.">
        <title>Alienimonas chondri sp. nov., a novel planctomycete isolated from the biofilm of the red alga Chondrus crispus.</title>
        <authorList>
            <person name="Vitorino I."/>
            <person name="Albuquerque L."/>
            <person name="Wiegand S."/>
            <person name="Kallscheuer N."/>
            <person name="da Costa M.S."/>
            <person name="Lobo-da-Cunha A."/>
            <person name="Jogler C."/>
            <person name="Lage O.M."/>
        </authorList>
    </citation>
    <scope>NUCLEOTIDE SEQUENCE [LARGE SCALE GENOMIC DNA]</scope>
    <source>
        <strain evidence="13 14">LzC2</strain>
    </source>
</reference>
<dbReference type="Gene3D" id="1.10.510.10">
    <property type="entry name" value="Transferase(Phosphotransferase) domain 1"/>
    <property type="match status" value="1"/>
</dbReference>
<feature type="compositionally biased region" description="Low complexity" evidence="10">
    <location>
        <begin position="64"/>
        <end position="76"/>
    </location>
</feature>
<dbReference type="SMART" id="SM00220">
    <property type="entry name" value="S_TKc"/>
    <property type="match status" value="1"/>
</dbReference>
<organism evidence="13 14">
    <name type="scientific">Alienimonas chondri</name>
    <dbReference type="NCBI Taxonomy" id="2681879"/>
    <lineage>
        <taxon>Bacteria</taxon>
        <taxon>Pseudomonadati</taxon>
        <taxon>Planctomycetota</taxon>
        <taxon>Planctomycetia</taxon>
        <taxon>Planctomycetales</taxon>
        <taxon>Planctomycetaceae</taxon>
        <taxon>Alienimonas</taxon>
    </lineage>
</organism>
<evidence type="ECO:0000256" key="5">
    <source>
        <dbReference type="ARBA" id="ARBA00022777"/>
    </source>
</evidence>
<evidence type="ECO:0000256" key="2">
    <source>
        <dbReference type="ARBA" id="ARBA00022679"/>
    </source>
</evidence>
<comment type="subcellular location">
    <subcellularLocation>
        <location evidence="1">Membrane</location>
        <topology evidence="1">Multi-pass membrane protein</topology>
    </subcellularLocation>
</comment>
<dbReference type="Gene3D" id="3.30.200.20">
    <property type="entry name" value="Phosphorylase Kinase, domain 1"/>
    <property type="match status" value="1"/>
</dbReference>
<feature type="transmembrane region" description="Helical" evidence="11">
    <location>
        <begin position="457"/>
        <end position="477"/>
    </location>
</feature>
<evidence type="ECO:0000256" key="4">
    <source>
        <dbReference type="ARBA" id="ARBA00022741"/>
    </source>
</evidence>
<dbReference type="InterPro" id="IPR017441">
    <property type="entry name" value="Protein_kinase_ATP_BS"/>
</dbReference>
<accession>A0ABX1VHZ7</accession>
<evidence type="ECO:0000256" key="10">
    <source>
        <dbReference type="SAM" id="MobiDB-lite"/>
    </source>
</evidence>
<dbReference type="PANTHER" id="PTHR43289">
    <property type="entry name" value="MITOGEN-ACTIVATED PROTEIN KINASE KINASE KINASE 20-RELATED"/>
    <property type="match status" value="1"/>
</dbReference>
<dbReference type="PROSITE" id="PS00107">
    <property type="entry name" value="PROTEIN_KINASE_ATP"/>
    <property type="match status" value="1"/>
</dbReference>
<keyword evidence="6 9" id="KW-0067">ATP-binding</keyword>
<evidence type="ECO:0000256" key="3">
    <source>
        <dbReference type="ARBA" id="ARBA00022692"/>
    </source>
</evidence>
<comment type="caution">
    <text evidence="13">The sequence shown here is derived from an EMBL/GenBank/DDBJ whole genome shotgun (WGS) entry which is preliminary data.</text>
</comment>
<feature type="binding site" evidence="9">
    <location>
        <position position="134"/>
    </location>
    <ligand>
        <name>ATP</name>
        <dbReference type="ChEBI" id="CHEBI:30616"/>
    </ligand>
</feature>
<dbReference type="InterPro" id="IPR000719">
    <property type="entry name" value="Prot_kinase_dom"/>
</dbReference>
<evidence type="ECO:0000256" key="9">
    <source>
        <dbReference type="PROSITE-ProRule" id="PRU10141"/>
    </source>
</evidence>
<evidence type="ECO:0000256" key="8">
    <source>
        <dbReference type="ARBA" id="ARBA00023136"/>
    </source>
</evidence>
<feature type="transmembrane region" description="Helical" evidence="11">
    <location>
        <begin position="489"/>
        <end position="509"/>
    </location>
</feature>
<keyword evidence="4 9" id="KW-0547">Nucleotide-binding</keyword>
<dbReference type="PANTHER" id="PTHR43289:SF6">
    <property type="entry name" value="SERINE_THREONINE-PROTEIN KINASE NEKL-3"/>
    <property type="match status" value="1"/>
</dbReference>
<dbReference type="PROSITE" id="PS50011">
    <property type="entry name" value="PROTEIN_KINASE_DOM"/>
    <property type="match status" value="1"/>
</dbReference>
<evidence type="ECO:0000259" key="12">
    <source>
        <dbReference type="PROSITE" id="PS50011"/>
    </source>
</evidence>
<feature type="domain" description="Protein kinase" evidence="12">
    <location>
        <begin position="105"/>
        <end position="434"/>
    </location>
</feature>
<evidence type="ECO:0000256" key="7">
    <source>
        <dbReference type="ARBA" id="ARBA00022989"/>
    </source>
</evidence>
<feature type="transmembrane region" description="Helical" evidence="11">
    <location>
        <begin position="572"/>
        <end position="594"/>
    </location>
</feature>
<evidence type="ECO:0000256" key="6">
    <source>
        <dbReference type="ARBA" id="ARBA00022840"/>
    </source>
</evidence>
<keyword evidence="7 11" id="KW-1133">Transmembrane helix</keyword>
<keyword evidence="8 11" id="KW-0472">Membrane</keyword>
<dbReference type="EC" id="2.7.11.1" evidence="13"/>
<dbReference type="SUPFAM" id="SSF56112">
    <property type="entry name" value="Protein kinase-like (PK-like)"/>
    <property type="match status" value="1"/>
</dbReference>
<dbReference type="Proteomes" id="UP000609651">
    <property type="component" value="Unassembled WGS sequence"/>
</dbReference>
<dbReference type="Pfam" id="PF00069">
    <property type="entry name" value="Pkinase"/>
    <property type="match status" value="1"/>
</dbReference>
<dbReference type="GO" id="GO:0004674">
    <property type="term" value="F:protein serine/threonine kinase activity"/>
    <property type="evidence" value="ECO:0007669"/>
    <property type="project" value="UniProtKB-EC"/>
</dbReference>
<evidence type="ECO:0000256" key="11">
    <source>
        <dbReference type="SAM" id="Phobius"/>
    </source>
</evidence>
<keyword evidence="2 13" id="KW-0808">Transferase</keyword>
<dbReference type="CDD" id="cd14014">
    <property type="entry name" value="STKc_PknB_like"/>
    <property type="match status" value="1"/>
</dbReference>
<keyword evidence="14" id="KW-1185">Reference proteome</keyword>
<keyword evidence="3 11" id="KW-0812">Transmembrane</keyword>
<gene>
    <name evidence="13" type="primary">pknD_23</name>
    <name evidence="13" type="ORF">LzC2_38520</name>
</gene>
<keyword evidence="5 13" id="KW-0418">Kinase</keyword>
<evidence type="ECO:0000313" key="13">
    <source>
        <dbReference type="EMBL" id="NNJ27744.1"/>
    </source>
</evidence>
<evidence type="ECO:0000313" key="14">
    <source>
        <dbReference type="Proteomes" id="UP000609651"/>
    </source>
</evidence>
<dbReference type="InterPro" id="IPR008271">
    <property type="entry name" value="Ser/Thr_kinase_AS"/>
</dbReference>
<sequence length="623" mass="65853">MIVRRPPRDSVPGGAGETTDDHDATASLPDVAALFDGLDAPPDVGGFDGLLPDPSGAPDDRSGSETSPSDSSTADTLPLGGASRESRTAIFEPGDLPPGTELEHFRIEAPIGHGGMGAVYRALDLSLERYVAVKVIRPDRHGHAAAPGSDLVAASGLHVRGSARKGVRVEDVRSDDFLNQTDPDPHAATALPPSGNRSGNRSGNGTGSGSVALDRLLQEARAQARVNHPNVAHVYFVSPDPDKPFLAMELVDGPTLADKLKAGRLPYGAVTRIGGQIAGALDCAAKYDIVHGDVKPSNVLLAGARGDRPGWIGTVKLSDFGLARRTNLARIGGLEGTPNYLAPEIVRGGSPTARSDLYALGVTLFEMTFGRLPYTTPRQSLKQRLHAHLNNAPEFPEPWPADLPPGWRDVLARLLAKNPEDRPADAAEAAREIRRLAPQSNTPAGLLIRSMAALTDLGLATAAGTALFAVIYLPGVVEVDRSVAGLRAMLPLALFAKAAACVPALLLAWRQARTKRTPGKRLFQIRVADRYGLPPAGRTLLVRGLAQTFPIWGLVLALLAEHLTGQLWLEQSLTLFVLTLWTIDAAFGLFTGLFKSEARALHDRLLGTHVVLDTAAGPAPGAE</sequence>